<name>F8ALZ2_METOI</name>
<dbReference type="KEGG" id="mok:Metok_0690"/>
<dbReference type="InterPro" id="IPR009563">
    <property type="entry name" value="SSSCA1"/>
</dbReference>
<dbReference type="AlphaFoldDB" id="F8ALZ2"/>
<proteinExistence type="predicted"/>
<keyword evidence="2" id="KW-1185">Reference proteome</keyword>
<dbReference type="PANTHER" id="PTHR16537:SF1">
    <property type="entry name" value="PROTEIN ZNRD2"/>
    <property type="match status" value="1"/>
</dbReference>
<dbReference type="eggNOG" id="arCOG00578">
    <property type="taxonomic scope" value="Archaea"/>
</dbReference>
<protein>
    <submittedName>
        <fullName evidence="1">Sjogrens syndrome scleroderma autoantigen 1</fullName>
    </submittedName>
</protein>
<organism evidence="1 2">
    <name type="scientific">Methanothermococcus okinawensis (strain DSM 14208 / JCM 11175 / IH1)</name>
    <dbReference type="NCBI Taxonomy" id="647113"/>
    <lineage>
        <taxon>Archaea</taxon>
        <taxon>Methanobacteriati</taxon>
        <taxon>Methanobacteriota</taxon>
        <taxon>Methanomada group</taxon>
        <taxon>Methanococci</taxon>
        <taxon>Methanococcales</taxon>
        <taxon>Methanococcaceae</taxon>
        <taxon>Methanothermococcus</taxon>
    </lineage>
</organism>
<dbReference type="Pfam" id="PF06677">
    <property type="entry name" value="Auto_anti-p27"/>
    <property type="match status" value="1"/>
</dbReference>
<dbReference type="OrthoDB" id="26305at2157"/>
<dbReference type="NCBIfam" id="NF001646">
    <property type="entry name" value="PRK00420.1-3"/>
    <property type="match status" value="1"/>
</dbReference>
<sequence>MQHGSKYEKENDVVKIASKEMLKGSKMLGKHCKKCGFPLFEDKKGNVYCPNCEYKRIINKDTNNKIENEMKKEAIFKQSPSETKEKEINNINNMNNVNINNIINKKINYLFKKLDDEYEVGRIVEIGIAIEMLIKLNNDLNNSR</sequence>
<dbReference type="GeneID" id="10772827"/>
<evidence type="ECO:0000313" key="2">
    <source>
        <dbReference type="Proteomes" id="UP000009296"/>
    </source>
</evidence>
<dbReference type="PANTHER" id="PTHR16537">
    <property type="entry name" value="SJOEGREN SYNDROME/SCLERODERMA AUTOANTIGEN 1"/>
    <property type="match status" value="1"/>
</dbReference>
<dbReference type="STRING" id="647113.Metok_0690"/>
<gene>
    <name evidence="1" type="ordered locus">Metok_0690</name>
</gene>
<evidence type="ECO:0000313" key="1">
    <source>
        <dbReference type="EMBL" id="AEH06667.1"/>
    </source>
</evidence>
<dbReference type="Proteomes" id="UP000009296">
    <property type="component" value="Chromosome"/>
</dbReference>
<dbReference type="InterPro" id="IPR051888">
    <property type="entry name" value="UPF0148_domain"/>
</dbReference>
<dbReference type="RefSeq" id="WP_013866853.1">
    <property type="nucleotide sequence ID" value="NC_015636.1"/>
</dbReference>
<dbReference type="EMBL" id="CP002792">
    <property type="protein sequence ID" value="AEH06667.1"/>
    <property type="molecule type" value="Genomic_DNA"/>
</dbReference>
<accession>F8ALZ2</accession>
<reference evidence="1" key="1">
    <citation type="submission" date="2011-05" db="EMBL/GenBank/DDBJ databases">
        <title>Complete sequence of chromosome of Methanothermococcus okinawensis IH1.</title>
        <authorList>
            <consortium name="US DOE Joint Genome Institute"/>
            <person name="Lucas S."/>
            <person name="Han J."/>
            <person name="Lapidus A."/>
            <person name="Cheng J.-F."/>
            <person name="Goodwin L."/>
            <person name="Pitluck S."/>
            <person name="Peters L."/>
            <person name="Mikhailova N."/>
            <person name="Held B."/>
            <person name="Han C."/>
            <person name="Tapia R."/>
            <person name="Land M."/>
            <person name="Hauser L."/>
            <person name="Kyrpides N."/>
            <person name="Ivanova N."/>
            <person name="Pagani I."/>
            <person name="Sieprawska-Lupa M."/>
            <person name="Takai K."/>
            <person name="Miyazaki J."/>
            <person name="Whitman W."/>
            <person name="Woyke T."/>
        </authorList>
    </citation>
    <scope>NUCLEOTIDE SEQUENCE</scope>
    <source>
        <strain evidence="1">IH1</strain>
    </source>
</reference>
<dbReference type="HOGENOM" id="CLU_142653_2_0_2"/>